<organism evidence="3 4">
    <name type="scientific">Stratiformator vulcanicus</name>
    <dbReference type="NCBI Taxonomy" id="2527980"/>
    <lineage>
        <taxon>Bacteria</taxon>
        <taxon>Pseudomonadati</taxon>
        <taxon>Planctomycetota</taxon>
        <taxon>Planctomycetia</taxon>
        <taxon>Planctomycetales</taxon>
        <taxon>Planctomycetaceae</taxon>
        <taxon>Stratiformator</taxon>
    </lineage>
</organism>
<sequence length="301" mass="32094">MMLRIVTLGIAAGFLAMFLACGGSDRPRSATFRESTPAPQVPPPQVASTNESAPVESAPAVEPSAPQQPKMGSYSAMSIAKEAVKKTLKAPSTAEFPSLTWSTGNKLTTDSDGRIWIESYVDSQNGFGAQIRTEWSAVLQPLSSTQANILFLQVGETIVVDKMSALLAEKQRELEVARLAAKRAEAEAKAKAERERLAKIDLEQARPALNDVIASIDPPTTAKDIDAARQKLEAVVEAYPGTGSAEQADDESSALGSLRTVFLYLNAGSKDKAADKLRDVIERKPGTIAAKAAEKLLADLQ</sequence>
<reference evidence="3 4" key="1">
    <citation type="submission" date="2019-02" db="EMBL/GenBank/DDBJ databases">
        <title>Deep-cultivation of Planctomycetes and their phenomic and genomic characterization uncovers novel biology.</title>
        <authorList>
            <person name="Wiegand S."/>
            <person name="Jogler M."/>
            <person name="Boedeker C."/>
            <person name="Pinto D."/>
            <person name="Vollmers J."/>
            <person name="Rivas-Marin E."/>
            <person name="Kohn T."/>
            <person name="Peeters S.H."/>
            <person name="Heuer A."/>
            <person name="Rast P."/>
            <person name="Oberbeckmann S."/>
            <person name="Bunk B."/>
            <person name="Jeske O."/>
            <person name="Meyerdierks A."/>
            <person name="Storesund J.E."/>
            <person name="Kallscheuer N."/>
            <person name="Luecker S."/>
            <person name="Lage O.M."/>
            <person name="Pohl T."/>
            <person name="Merkel B.J."/>
            <person name="Hornburger P."/>
            <person name="Mueller R.-W."/>
            <person name="Bruemmer F."/>
            <person name="Labrenz M."/>
            <person name="Spormann A.M."/>
            <person name="Op den Camp H."/>
            <person name="Overmann J."/>
            <person name="Amann R."/>
            <person name="Jetten M.S.M."/>
            <person name="Mascher T."/>
            <person name="Medema M.H."/>
            <person name="Devos D.P."/>
            <person name="Kaster A.-K."/>
            <person name="Ovreas L."/>
            <person name="Rohde M."/>
            <person name="Galperin M.Y."/>
            <person name="Jogler C."/>
        </authorList>
    </citation>
    <scope>NUCLEOTIDE SEQUENCE [LARGE SCALE GENOMIC DNA]</scope>
    <source>
        <strain evidence="3 4">Pan189</strain>
    </source>
</reference>
<dbReference type="OrthoDB" id="9758243at2"/>
<evidence type="ECO:0000313" key="3">
    <source>
        <dbReference type="EMBL" id="QDT39718.1"/>
    </source>
</evidence>
<dbReference type="Proteomes" id="UP000317318">
    <property type="component" value="Chromosome"/>
</dbReference>
<evidence type="ECO:0008006" key="5">
    <source>
        <dbReference type="Google" id="ProtNLM"/>
    </source>
</evidence>
<dbReference type="PROSITE" id="PS51257">
    <property type="entry name" value="PROKAR_LIPOPROTEIN"/>
    <property type="match status" value="1"/>
</dbReference>
<keyword evidence="4" id="KW-1185">Reference proteome</keyword>
<gene>
    <name evidence="3" type="ORF">Pan189_41270</name>
</gene>
<accession>A0A517R754</accession>
<proteinExistence type="predicted"/>
<name>A0A517R754_9PLAN</name>
<keyword evidence="1" id="KW-0175">Coiled coil</keyword>
<dbReference type="Gene3D" id="1.25.40.10">
    <property type="entry name" value="Tetratricopeptide repeat domain"/>
    <property type="match status" value="1"/>
</dbReference>
<protein>
    <recommendedName>
        <fullName evidence="5">Tetratricopeptide repeat protein</fullName>
    </recommendedName>
</protein>
<evidence type="ECO:0000313" key="4">
    <source>
        <dbReference type="Proteomes" id="UP000317318"/>
    </source>
</evidence>
<dbReference type="EMBL" id="CP036268">
    <property type="protein sequence ID" value="QDT39718.1"/>
    <property type="molecule type" value="Genomic_DNA"/>
</dbReference>
<dbReference type="KEGG" id="svp:Pan189_41270"/>
<feature type="region of interest" description="Disordered" evidence="2">
    <location>
        <begin position="27"/>
        <end position="72"/>
    </location>
</feature>
<evidence type="ECO:0000256" key="2">
    <source>
        <dbReference type="SAM" id="MobiDB-lite"/>
    </source>
</evidence>
<dbReference type="InterPro" id="IPR011990">
    <property type="entry name" value="TPR-like_helical_dom_sf"/>
</dbReference>
<feature type="coiled-coil region" evidence="1">
    <location>
        <begin position="160"/>
        <end position="203"/>
    </location>
</feature>
<evidence type="ECO:0000256" key="1">
    <source>
        <dbReference type="SAM" id="Coils"/>
    </source>
</evidence>
<dbReference type="RefSeq" id="WP_145365841.1">
    <property type="nucleotide sequence ID" value="NZ_CP036268.1"/>
</dbReference>
<dbReference type="AlphaFoldDB" id="A0A517R754"/>